<dbReference type="SUPFAM" id="SSF56112">
    <property type="entry name" value="Protein kinase-like (PK-like)"/>
    <property type="match status" value="1"/>
</dbReference>
<dbReference type="InterPro" id="IPR011009">
    <property type="entry name" value="Kinase-like_dom_sf"/>
</dbReference>
<dbReference type="InterPro" id="IPR008271">
    <property type="entry name" value="Ser/Thr_kinase_AS"/>
</dbReference>
<dbReference type="InterPro" id="IPR046958">
    <property type="entry name" value="RBK1/2/STUNTED"/>
</dbReference>
<gene>
    <name evidence="3" type="ORF">CSSPJE1EN2_LOCUS6512</name>
</gene>
<dbReference type="InterPro" id="IPR000719">
    <property type="entry name" value="Prot_kinase_dom"/>
</dbReference>
<name>A0ABP1ALV9_9BRYO</name>
<evidence type="ECO:0000313" key="4">
    <source>
        <dbReference type="Proteomes" id="UP001497522"/>
    </source>
</evidence>
<dbReference type="Gene3D" id="1.10.510.10">
    <property type="entry name" value="Transferase(Phosphotransferase) domain 1"/>
    <property type="match status" value="1"/>
</dbReference>
<evidence type="ECO:0000256" key="1">
    <source>
        <dbReference type="SAM" id="MobiDB-lite"/>
    </source>
</evidence>
<feature type="compositionally biased region" description="Polar residues" evidence="1">
    <location>
        <begin position="352"/>
        <end position="361"/>
    </location>
</feature>
<accession>A0ABP1ALV9</accession>
<dbReference type="PANTHER" id="PTHR47987">
    <property type="entry name" value="OS08G0249100 PROTEIN"/>
    <property type="match status" value="1"/>
</dbReference>
<feature type="domain" description="Protein kinase" evidence="2">
    <location>
        <begin position="16"/>
        <end position="361"/>
    </location>
</feature>
<proteinExistence type="predicted"/>
<sequence length="361" mass="41118">MQAASCWELLFKACTISRMFDTGCGKNKKVTFHKEPAPKASSTENMTILPHEANTLHPGLWRSFANKRLQSFFPSSYRKKKMTISEPSILRNPEEIQELPTSSSSDDQKDDTHSLLMTAVVKEKHSWETFTYQEISLVTNNFDPENPVGKGWYAKVYKGVLPCGQLIAFSQHGNLQVLLHSHNGPTLEWVIRYKMVIGVAQGLQYLHEICHRHIIHGDVKASNILLGPDFERQLCLPMNLSKSLCMSEDILPGYLAPEYHMHGIVNEKTDVFSYRCALLVAALCVCQSTVWQPSMSQVIQLLRLQETSYMVKADHLKRLMFRLHDFQYAAMDDDQQQEQQEEYSRSEESWLAVSSGSSNGI</sequence>
<dbReference type="PROSITE" id="PS00108">
    <property type="entry name" value="PROTEIN_KINASE_ST"/>
    <property type="match status" value="1"/>
</dbReference>
<dbReference type="PANTHER" id="PTHR47987:SF13">
    <property type="entry name" value="RECEPTOR-LIKE CYTOSOLIC SERINE_THREONINE-PROTEIN KINASE RBK2"/>
    <property type="match status" value="1"/>
</dbReference>
<feature type="region of interest" description="Disordered" evidence="1">
    <location>
        <begin position="88"/>
        <end position="110"/>
    </location>
</feature>
<dbReference type="Proteomes" id="UP001497522">
    <property type="component" value="Chromosome 13"/>
</dbReference>
<dbReference type="InterPro" id="IPR001245">
    <property type="entry name" value="Ser-Thr/Tyr_kinase_cat_dom"/>
</dbReference>
<protein>
    <recommendedName>
        <fullName evidence="2">Protein kinase domain-containing protein</fullName>
    </recommendedName>
</protein>
<evidence type="ECO:0000313" key="3">
    <source>
        <dbReference type="EMBL" id="CAK9863517.1"/>
    </source>
</evidence>
<reference evidence="3" key="1">
    <citation type="submission" date="2024-03" db="EMBL/GenBank/DDBJ databases">
        <authorList>
            <consortium name="ELIXIR-Norway"/>
            <consortium name="Elixir Norway"/>
        </authorList>
    </citation>
    <scope>NUCLEOTIDE SEQUENCE</scope>
</reference>
<dbReference type="EMBL" id="OZ023714">
    <property type="protein sequence ID" value="CAK9863517.1"/>
    <property type="molecule type" value="Genomic_DNA"/>
</dbReference>
<dbReference type="Pfam" id="PF07714">
    <property type="entry name" value="PK_Tyr_Ser-Thr"/>
    <property type="match status" value="1"/>
</dbReference>
<dbReference type="Gene3D" id="3.30.200.20">
    <property type="entry name" value="Phosphorylase Kinase, domain 1"/>
    <property type="match status" value="1"/>
</dbReference>
<evidence type="ECO:0000259" key="2">
    <source>
        <dbReference type="PROSITE" id="PS50011"/>
    </source>
</evidence>
<dbReference type="PROSITE" id="PS50011">
    <property type="entry name" value="PROTEIN_KINASE_DOM"/>
    <property type="match status" value="1"/>
</dbReference>
<feature type="region of interest" description="Disordered" evidence="1">
    <location>
        <begin position="334"/>
        <end position="361"/>
    </location>
</feature>
<organism evidence="3 4">
    <name type="scientific">Sphagnum jensenii</name>
    <dbReference type="NCBI Taxonomy" id="128206"/>
    <lineage>
        <taxon>Eukaryota</taxon>
        <taxon>Viridiplantae</taxon>
        <taxon>Streptophyta</taxon>
        <taxon>Embryophyta</taxon>
        <taxon>Bryophyta</taxon>
        <taxon>Sphagnophytina</taxon>
        <taxon>Sphagnopsida</taxon>
        <taxon>Sphagnales</taxon>
        <taxon>Sphagnaceae</taxon>
        <taxon>Sphagnum</taxon>
    </lineage>
</organism>
<keyword evidence="4" id="KW-1185">Reference proteome</keyword>